<name>A0A0B4XF91_9GAMM</name>
<organism evidence="2 3">
    <name type="scientific">Isoalcanivorax pacificus W11-5</name>
    <dbReference type="NCBI Taxonomy" id="391936"/>
    <lineage>
        <taxon>Bacteria</taxon>
        <taxon>Pseudomonadati</taxon>
        <taxon>Pseudomonadota</taxon>
        <taxon>Gammaproteobacteria</taxon>
        <taxon>Oceanospirillales</taxon>
        <taxon>Alcanivoracaceae</taxon>
        <taxon>Isoalcanivorax</taxon>
    </lineage>
</organism>
<dbReference type="AlphaFoldDB" id="A0A0B4XF91"/>
<dbReference type="Proteomes" id="UP000006764">
    <property type="component" value="Chromosome"/>
</dbReference>
<dbReference type="EMBL" id="CP004387">
    <property type="protein sequence ID" value="AJD46699.1"/>
    <property type="molecule type" value="Genomic_DNA"/>
</dbReference>
<dbReference type="KEGG" id="apac:S7S_01375"/>
<evidence type="ECO:0000313" key="2">
    <source>
        <dbReference type="EMBL" id="AJD46699.1"/>
    </source>
</evidence>
<keyword evidence="3" id="KW-1185">Reference proteome</keyword>
<protein>
    <submittedName>
        <fullName evidence="2">Uncharacterized protein</fullName>
    </submittedName>
</protein>
<keyword evidence="1" id="KW-0812">Transmembrane</keyword>
<feature type="transmembrane region" description="Helical" evidence="1">
    <location>
        <begin position="34"/>
        <end position="54"/>
    </location>
</feature>
<feature type="transmembrane region" description="Helical" evidence="1">
    <location>
        <begin position="66"/>
        <end position="88"/>
    </location>
</feature>
<evidence type="ECO:0000313" key="3">
    <source>
        <dbReference type="Proteomes" id="UP000006764"/>
    </source>
</evidence>
<keyword evidence="1" id="KW-1133">Transmembrane helix</keyword>
<sequence length="106" mass="11574">MSHTPSYLADWHASLSALVRETSLIHPAVTDVPVATLSILPAVLLSALILVWYASRRGNTQLCGMLLQYMVLPCLNLALLLWLALTLLPSTQQFALHLDGLLQAGR</sequence>
<dbReference type="RefSeq" id="WP_008736249.1">
    <property type="nucleotide sequence ID" value="NZ_CP004387.1"/>
</dbReference>
<reference evidence="2 3" key="1">
    <citation type="journal article" date="2012" name="J. Bacteriol.">
        <title>Genome sequence of an alkane-degrading bacterium, Alcanivorax pacificus type strain W11-5, isolated from deep sea sediment.</title>
        <authorList>
            <person name="Lai Q."/>
            <person name="Shao Z."/>
        </authorList>
    </citation>
    <scope>NUCLEOTIDE SEQUENCE [LARGE SCALE GENOMIC DNA]</scope>
    <source>
        <strain evidence="2 3">W11-5</strain>
    </source>
</reference>
<dbReference type="HOGENOM" id="CLU_2217429_0_0_6"/>
<dbReference type="OrthoDB" id="9910934at2"/>
<evidence type="ECO:0000256" key="1">
    <source>
        <dbReference type="SAM" id="Phobius"/>
    </source>
</evidence>
<keyword evidence="1" id="KW-0472">Membrane</keyword>
<proteinExistence type="predicted"/>
<gene>
    <name evidence="2" type="ORF">S7S_01375</name>
</gene>
<accession>A0A0B4XF91</accession>